<feature type="transmembrane region" description="Helical" evidence="5">
    <location>
        <begin position="342"/>
        <end position="364"/>
    </location>
</feature>
<gene>
    <name evidence="7" type="ORF">F506_16445</name>
</gene>
<keyword evidence="8" id="KW-1185">Reference proteome</keyword>
<feature type="transmembrane region" description="Helical" evidence="5">
    <location>
        <begin position="315"/>
        <end position="336"/>
    </location>
</feature>
<feature type="transmembrane region" description="Helical" evidence="5">
    <location>
        <begin position="144"/>
        <end position="168"/>
    </location>
</feature>
<feature type="domain" description="Major facilitator superfamily (MFS) profile" evidence="6">
    <location>
        <begin position="11"/>
        <end position="433"/>
    </location>
</feature>
<feature type="transmembrane region" description="Helical" evidence="5">
    <location>
        <begin position="47"/>
        <end position="65"/>
    </location>
</feature>
<dbReference type="InterPro" id="IPR036259">
    <property type="entry name" value="MFS_trans_sf"/>
</dbReference>
<evidence type="ECO:0000313" key="8">
    <source>
        <dbReference type="Proteomes" id="UP000063429"/>
    </source>
</evidence>
<feature type="transmembrane region" description="Helical" evidence="5">
    <location>
        <begin position="409"/>
        <end position="428"/>
    </location>
</feature>
<dbReference type="InterPro" id="IPR011701">
    <property type="entry name" value="MFS"/>
</dbReference>
<dbReference type="Proteomes" id="UP000063429">
    <property type="component" value="Chromosome"/>
</dbReference>
<feature type="transmembrane region" description="Helical" evidence="5">
    <location>
        <begin position="246"/>
        <end position="267"/>
    </location>
</feature>
<comment type="subcellular location">
    <subcellularLocation>
        <location evidence="1">Membrane</location>
        <topology evidence="1">Multi-pass membrane protein</topology>
    </subcellularLocation>
</comment>
<feature type="transmembrane region" description="Helical" evidence="5">
    <location>
        <begin position="7"/>
        <end position="24"/>
    </location>
</feature>
<keyword evidence="2 5" id="KW-0812">Transmembrane</keyword>
<feature type="transmembrane region" description="Helical" evidence="5">
    <location>
        <begin position="174"/>
        <end position="196"/>
    </location>
</feature>
<dbReference type="PROSITE" id="PS50850">
    <property type="entry name" value="MFS"/>
    <property type="match status" value="1"/>
</dbReference>
<sequence>MPSSTRFRYRIFFMVLLVAVINYIDRGALSYASQHILSEYGFDKKEWGAVLGYFGYGYMFGALVGGASGDRFGPRKVWLWAGVAWSVFEVATAFAGDLGLAFFGGSALAGFAMIRVMFGFCEGPAYSIINKTVSNWATSRERGFVVALGLLSTPLGAMLTAPVSVFLLTVTGSWRWMFVVLGVTGLLVLILFMKIFTNLPEQNPRVGALELAEIHAGRNPAQSAGRTATAGEASVSWKDFFRSRTLMCNTLGYFSFVYVNFLLLTWTPKYLQDQFHFSLSSLWYLGMIPWIGACFTVLLGGRFSDWMLRKTGNLVYARSWFAALSLLLTTATFLLVSQAESATAIILLMTIANAFNALPNSVYWAVVIDTSPSSTIGTFSGMMHFMANIGVVLAPTLTGYLVTAFGYPAMFIAAAVATCVGMAAMLLVRPGKL</sequence>
<feature type="transmembrane region" description="Helical" evidence="5">
    <location>
        <begin position="77"/>
        <end position="95"/>
    </location>
</feature>
<dbReference type="PANTHER" id="PTHR11662">
    <property type="entry name" value="SOLUTE CARRIER FAMILY 17"/>
    <property type="match status" value="1"/>
</dbReference>
<feature type="transmembrane region" description="Helical" evidence="5">
    <location>
        <begin position="282"/>
        <end position="303"/>
    </location>
</feature>
<evidence type="ECO:0000256" key="2">
    <source>
        <dbReference type="ARBA" id="ARBA00022692"/>
    </source>
</evidence>
<evidence type="ECO:0000256" key="5">
    <source>
        <dbReference type="SAM" id="Phobius"/>
    </source>
</evidence>
<evidence type="ECO:0000313" key="7">
    <source>
        <dbReference type="EMBL" id="AKZ64039.1"/>
    </source>
</evidence>
<dbReference type="SUPFAM" id="SSF103473">
    <property type="entry name" value="MFS general substrate transporter"/>
    <property type="match status" value="1"/>
</dbReference>
<dbReference type="RefSeq" id="WP_053199186.1">
    <property type="nucleotide sequence ID" value="NZ_CP011409.1"/>
</dbReference>
<evidence type="ECO:0000259" key="6">
    <source>
        <dbReference type="PROSITE" id="PS50850"/>
    </source>
</evidence>
<evidence type="ECO:0000256" key="4">
    <source>
        <dbReference type="ARBA" id="ARBA00023136"/>
    </source>
</evidence>
<feature type="transmembrane region" description="Helical" evidence="5">
    <location>
        <begin position="385"/>
        <end position="403"/>
    </location>
</feature>
<feature type="transmembrane region" description="Helical" evidence="5">
    <location>
        <begin position="101"/>
        <end position="123"/>
    </location>
</feature>
<organism evidence="7 8">
    <name type="scientific">Herbaspirillum hiltneri N3</name>
    <dbReference type="NCBI Taxonomy" id="1262470"/>
    <lineage>
        <taxon>Bacteria</taxon>
        <taxon>Pseudomonadati</taxon>
        <taxon>Pseudomonadota</taxon>
        <taxon>Betaproteobacteria</taxon>
        <taxon>Burkholderiales</taxon>
        <taxon>Oxalobacteraceae</taxon>
        <taxon>Herbaspirillum</taxon>
    </lineage>
</organism>
<evidence type="ECO:0000256" key="3">
    <source>
        <dbReference type="ARBA" id="ARBA00022989"/>
    </source>
</evidence>
<keyword evidence="3 5" id="KW-1133">Transmembrane helix</keyword>
<proteinExistence type="predicted"/>
<accession>A0ABN4HZD7</accession>
<dbReference type="EMBL" id="CP011409">
    <property type="protein sequence ID" value="AKZ64039.1"/>
    <property type="molecule type" value="Genomic_DNA"/>
</dbReference>
<protein>
    <submittedName>
        <fullName evidence="7">MFS transporter</fullName>
    </submittedName>
</protein>
<dbReference type="InterPro" id="IPR050382">
    <property type="entry name" value="MFS_Na/Anion_cotransporter"/>
</dbReference>
<evidence type="ECO:0000256" key="1">
    <source>
        <dbReference type="ARBA" id="ARBA00004141"/>
    </source>
</evidence>
<dbReference type="Pfam" id="PF07690">
    <property type="entry name" value="MFS_1"/>
    <property type="match status" value="1"/>
</dbReference>
<reference evidence="8" key="1">
    <citation type="journal article" date="2015" name="Genome Announc.">
        <title>Complete Genome Sequence of Herbaspirillum hiltneri N3 (DSM 17495), Isolated from Surface-Sterilized Wheat Roots.</title>
        <authorList>
            <person name="Guizelini D."/>
            <person name="Saizaki P.M."/>
            <person name="Coimbra N.A."/>
            <person name="Weiss V.A."/>
            <person name="Faoro H."/>
            <person name="Sfeir M.Z."/>
            <person name="Baura V.A."/>
            <person name="Monteiro R.A."/>
            <person name="Chubatsu L.S."/>
            <person name="Souza E.M."/>
            <person name="Cruz L.M."/>
            <person name="Pedrosa F.O."/>
            <person name="Raittz R.T."/>
            <person name="Marchaukoski J.N."/>
            <person name="Steffens M.B."/>
        </authorList>
    </citation>
    <scope>NUCLEOTIDE SEQUENCE [LARGE SCALE GENOMIC DNA]</scope>
    <source>
        <strain evidence="8">N3</strain>
    </source>
</reference>
<dbReference type="InterPro" id="IPR020846">
    <property type="entry name" value="MFS_dom"/>
</dbReference>
<name>A0ABN4HZD7_9BURK</name>
<dbReference type="Gene3D" id="1.20.1250.20">
    <property type="entry name" value="MFS general substrate transporter like domains"/>
    <property type="match status" value="2"/>
</dbReference>
<dbReference type="PANTHER" id="PTHR11662:SF399">
    <property type="entry name" value="FI19708P1-RELATED"/>
    <property type="match status" value="1"/>
</dbReference>
<keyword evidence="4 5" id="KW-0472">Membrane</keyword>